<reference evidence="2" key="1">
    <citation type="submission" date="2020-10" db="EMBL/GenBank/DDBJ databases">
        <authorList>
            <person name="Abbas A."/>
            <person name="Razzaq R."/>
            <person name="Waqas M."/>
            <person name="Abbas N."/>
            <person name="Nielsen T.K."/>
            <person name="Hansen L.H."/>
            <person name="Hussain S."/>
            <person name="Shahid M."/>
        </authorList>
    </citation>
    <scope>NUCLEOTIDE SEQUENCE</scope>
    <source>
        <strain evidence="2">S14</strain>
    </source>
</reference>
<evidence type="ECO:0000313" key="3">
    <source>
        <dbReference type="Proteomes" id="UP001181622"/>
    </source>
</evidence>
<sequence>MSRAAGPFLAALGLALTASCAFAADYNGRAARSAGGVAAVGVKCRGPVVETARYKEQVCHNGVAGYAYCRWVEREHDVSTPEHCTPAYTIEDAYPADRGAFPPYPRG</sequence>
<dbReference type="PROSITE" id="PS51257">
    <property type="entry name" value="PROKAR_LIPOPROTEIN"/>
    <property type="match status" value="1"/>
</dbReference>
<evidence type="ECO:0000256" key="1">
    <source>
        <dbReference type="SAM" id="SignalP"/>
    </source>
</evidence>
<comment type="caution">
    <text evidence="2">The sequence shown here is derived from an EMBL/GenBank/DDBJ whole genome shotgun (WGS) entry which is preliminary data.</text>
</comment>
<dbReference type="Proteomes" id="UP001181622">
    <property type="component" value="Unassembled WGS sequence"/>
</dbReference>
<name>A0ABU1DID8_9HYPH</name>
<organism evidence="2 3">
    <name type="scientific">Chelatococcus sambhunathii</name>
    <dbReference type="NCBI Taxonomy" id="363953"/>
    <lineage>
        <taxon>Bacteria</taxon>
        <taxon>Pseudomonadati</taxon>
        <taxon>Pseudomonadota</taxon>
        <taxon>Alphaproteobacteria</taxon>
        <taxon>Hyphomicrobiales</taxon>
        <taxon>Chelatococcaceae</taxon>
        <taxon>Chelatococcus</taxon>
    </lineage>
</organism>
<gene>
    <name evidence="2" type="ORF">IHQ68_14330</name>
</gene>
<keyword evidence="1" id="KW-0732">Signal</keyword>
<feature type="chain" id="PRO_5047218511" description="Lipoprotein" evidence="1">
    <location>
        <begin position="24"/>
        <end position="107"/>
    </location>
</feature>
<dbReference type="EMBL" id="JADBEO010000032">
    <property type="protein sequence ID" value="MDR4307798.1"/>
    <property type="molecule type" value="Genomic_DNA"/>
</dbReference>
<protein>
    <recommendedName>
        <fullName evidence="4">Lipoprotein</fullName>
    </recommendedName>
</protein>
<proteinExistence type="predicted"/>
<feature type="signal peptide" evidence="1">
    <location>
        <begin position="1"/>
        <end position="23"/>
    </location>
</feature>
<accession>A0ABU1DID8</accession>
<evidence type="ECO:0008006" key="4">
    <source>
        <dbReference type="Google" id="ProtNLM"/>
    </source>
</evidence>
<evidence type="ECO:0000313" key="2">
    <source>
        <dbReference type="EMBL" id="MDR4307798.1"/>
    </source>
</evidence>
<keyword evidence="3" id="KW-1185">Reference proteome</keyword>
<dbReference type="RefSeq" id="WP_309393002.1">
    <property type="nucleotide sequence ID" value="NZ_JADBEO010000032.1"/>
</dbReference>